<dbReference type="Proteomes" id="UP000287527">
    <property type="component" value="Unassembled WGS sequence"/>
</dbReference>
<evidence type="ECO:0000313" key="2">
    <source>
        <dbReference type="Proteomes" id="UP000287527"/>
    </source>
</evidence>
<name>A0A444GN63_9FLAO</name>
<organism evidence="1 2">
    <name type="scientific">Flavobacterium cerinum</name>
    <dbReference type="NCBI Taxonomy" id="2502784"/>
    <lineage>
        <taxon>Bacteria</taxon>
        <taxon>Pseudomonadati</taxon>
        <taxon>Bacteroidota</taxon>
        <taxon>Flavobacteriia</taxon>
        <taxon>Flavobacteriales</taxon>
        <taxon>Flavobacteriaceae</taxon>
        <taxon>Flavobacterium</taxon>
    </lineage>
</organism>
<evidence type="ECO:0000313" key="1">
    <source>
        <dbReference type="EMBL" id="RWW92231.1"/>
    </source>
</evidence>
<comment type="caution">
    <text evidence="1">The sequence shown here is derived from an EMBL/GenBank/DDBJ whole genome shotgun (WGS) entry which is preliminary data.</text>
</comment>
<dbReference type="OrthoDB" id="1361250at2"/>
<sequence length="109" mass="13060">MFRFKIRQNTVKFYYYNMAFDYNELEYALTEVCDAVHKDFLGRFNNEMYVSVAGSKLEAFINDLQTEFEITAMTFIKEYKLEKDTESKKMVFNVTKVYAKKCVEDFNKV</sequence>
<reference evidence="1 2" key="1">
    <citation type="submission" date="2019-01" db="EMBL/GenBank/DDBJ databases">
        <title>Flavobacterium sp. nov.,isolated from freshwater.</title>
        <authorList>
            <person name="Zhang R."/>
            <person name="Du Z.-J."/>
        </authorList>
    </citation>
    <scope>NUCLEOTIDE SEQUENCE [LARGE SCALE GENOMIC DNA]</scope>
    <source>
        <strain evidence="1 2">1E403</strain>
    </source>
</reference>
<gene>
    <name evidence="1" type="ORF">EPI11_16545</name>
</gene>
<dbReference type="RefSeq" id="WP_128391095.1">
    <property type="nucleotide sequence ID" value="NZ_SBII01000013.1"/>
</dbReference>
<accession>A0A444GN63</accession>
<proteinExistence type="predicted"/>
<dbReference type="EMBL" id="SBII01000013">
    <property type="protein sequence ID" value="RWW92231.1"/>
    <property type="molecule type" value="Genomic_DNA"/>
</dbReference>
<dbReference type="AlphaFoldDB" id="A0A444GN63"/>
<keyword evidence="2" id="KW-1185">Reference proteome</keyword>
<protein>
    <submittedName>
        <fullName evidence="1">Uncharacterized protein</fullName>
    </submittedName>
</protein>